<evidence type="ECO:0000256" key="6">
    <source>
        <dbReference type="RuleBase" id="RU361185"/>
    </source>
</evidence>
<name>R7S3V3_PUNST</name>
<dbReference type="GO" id="GO:0030246">
    <property type="term" value="F:carbohydrate binding"/>
    <property type="evidence" value="ECO:0007669"/>
    <property type="project" value="InterPro"/>
</dbReference>
<feature type="domain" description="Glycosyl hydrolase family 31 C-terminal" evidence="10">
    <location>
        <begin position="710"/>
        <end position="799"/>
    </location>
</feature>
<evidence type="ECO:0000313" key="12">
    <source>
        <dbReference type="Proteomes" id="UP000054196"/>
    </source>
</evidence>
<dbReference type="InterPro" id="IPR000322">
    <property type="entry name" value="Glyco_hydro_31_TIM"/>
</dbReference>
<evidence type="ECO:0000313" key="11">
    <source>
        <dbReference type="EMBL" id="EIN04539.1"/>
    </source>
</evidence>
<dbReference type="Gene3D" id="2.60.40.1180">
    <property type="entry name" value="Golgi alpha-mannosidase II"/>
    <property type="match status" value="2"/>
</dbReference>
<dbReference type="InterPro" id="IPR011013">
    <property type="entry name" value="Gal_mutarotase_sf_dom"/>
</dbReference>
<proteinExistence type="inferred from homology"/>
<dbReference type="CDD" id="cd14752">
    <property type="entry name" value="GH31_N"/>
    <property type="match status" value="1"/>
</dbReference>
<gene>
    <name evidence="11" type="ORF">PUNSTDRAFT_108330</name>
</gene>
<dbReference type="GeneID" id="18876159"/>
<dbReference type="PROSITE" id="PS00707">
    <property type="entry name" value="GLYCOSYL_HYDROL_F31_2"/>
    <property type="match status" value="1"/>
</dbReference>
<dbReference type="CDD" id="cd06602">
    <property type="entry name" value="GH31_MGAM_SI_GAA"/>
    <property type="match status" value="1"/>
</dbReference>
<dbReference type="SUPFAM" id="SSF51011">
    <property type="entry name" value="Glycosyl hydrolase domain"/>
    <property type="match status" value="1"/>
</dbReference>
<keyword evidence="3 6" id="KW-0378">Hydrolase</keyword>
<feature type="signal peptide" evidence="8">
    <location>
        <begin position="1"/>
        <end position="23"/>
    </location>
</feature>
<dbReference type="Gene3D" id="3.20.20.80">
    <property type="entry name" value="Glycosidases"/>
    <property type="match status" value="1"/>
</dbReference>
<dbReference type="PROSITE" id="PS00129">
    <property type="entry name" value="GLYCOSYL_HYDROL_F31_1"/>
    <property type="match status" value="1"/>
</dbReference>
<dbReference type="OrthoDB" id="5839090at2759"/>
<comment type="similarity">
    <text evidence="1 6">Belongs to the glycosyl hydrolase 31 family.</text>
</comment>
<evidence type="ECO:0000256" key="5">
    <source>
        <dbReference type="ARBA" id="ARBA00023295"/>
    </source>
</evidence>
<feature type="chain" id="PRO_5004455288" evidence="8">
    <location>
        <begin position="24"/>
        <end position="928"/>
    </location>
</feature>
<evidence type="ECO:0000256" key="7">
    <source>
        <dbReference type="SAM" id="MobiDB-lite"/>
    </source>
</evidence>
<evidence type="ECO:0000256" key="1">
    <source>
        <dbReference type="ARBA" id="ARBA00007806"/>
    </source>
</evidence>
<dbReference type="KEGG" id="psq:PUNSTDRAFT_108330"/>
<keyword evidence="12" id="KW-1185">Reference proteome</keyword>
<dbReference type="GO" id="GO:0005975">
    <property type="term" value="P:carbohydrate metabolic process"/>
    <property type="evidence" value="ECO:0007669"/>
    <property type="project" value="InterPro"/>
</dbReference>
<evidence type="ECO:0000259" key="9">
    <source>
        <dbReference type="Pfam" id="PF01055"/>
    </source>
</evidence>
<evidence type="ECO:0000256" key="8">
    <source>
        <dbReference type="SAM" id="SignalP"/>
    </source>
</evidence>
<evidence type="ECO:0000256" key="2">
    <source>
        <dbReference type="ARBA" id="ARBA00022729"/>
    </source>
</evidence>
<dbReference type="SUPFAM" id="SSF51445">
    <property type="entry name" value="(Trans)glycosidases"/>
    <property type="match status" value="1"/>
</dbReference>
<dbReference type="eggNOG" id="KOG1065">
    <property type="taxonomic scope" value="Eukaryota"/>
</dbReference>
<feature type="region of interest" description="Disordered" evidence="7">
    <location>
        <begin position="502"/>
        <end position="525"/>
    </location>
</feature>
<dbReference type="Pfam" id="PF01055">
    <property type="entry name" value="Glyco_hydro_31_2nd"/>
    <property type="match status" value="1"/>
</dbReference>
<dbReference type="AlphaFoldDB" id="R7S3V3"/>
<dbReference type="RefSeq" id="XP_007388334.1">
    <property type="nucleotide sequence ID" value="XM_007388272.1"/>
</dbReference>
<keyword evidence="5 6" id="KW-0326">Glycosidase</keyword>
<dbReference type="OMA" id="WEFPNDE"/>
<dbReference type="Proteomes" id="UP000054196">
    <property type="component" value="Unassembled WGS sequence"/>
</dbReference>
<dbReference type="Pfam" id="PF21365">
    <property type="entry name" value="Glyco_hydro_31_3rd"/>
    <property type="match status" value="1"/>
</dbReference>
<dbReference type="PANTHER" id="PTHR22762">
    <property type="entry name" value="ALPHA-GLUCOSIDASE"/>
    <property type="match status" value="1"/>
</dbReference>
<evidence type="ECO:0000259" key="10">
    <source>
        <dbReference type="Pfam" id="PF21365"/>
    </source>
</evidence>
<dbReference type="EMBL" id="JH687554">
    <property type="protein sequence ID" value="EIN04539.1"/>
    <property type="molecule type" value="Genomic_DNA"/>
</dbReference>
<dbReference type="InterPro" id="IPR017853">
    <property type="entry name" value="GH"/>
</dbReference>
<dbReference type="GO" id="GO:0004553">
    <property type="term" value="F:hydrolase activity, hydrolyzing O-glycosyl compounds"/>
    <property type="evidence" value="ECO:0007669"/>
    <property type="project" value="InterPro"/>
</dbReference>
<dbReference type="SUPFAM" id="SSF74650">
    <property type="entry name" value="Galactose mutarotase-like"/>
    <property type="match status" value="1"/>
</dbReference>
<dbReference type="InterPro" id="IPR013780">
    <property type="entry name" value="Glyco_hydro_b"/>
</dbReference>
<keyword evidence="2 8" id="KW-0732">Signal</keyword>
<dbReference type="InterPro" id="IPR030459">
    <property type="entry name" value="Glyco_hydro_31_CS"/>
</dbReference>
<evidence type="ECO:0000256" key="4">
    <source>
        <dbReference type="ARBA" id="ARBA00023180"/>
    </source>
</evidence>
<sequence length="928" mass="100664">MVALVSSAAALLLLSATVLLVDGRELSSLQRGLYAQSPTLDSRGVTHSLNVSTCPGYALAGLTESASGLTAKLNLAGTACNAFGTDFANLTISVTYETQTRYRNRRLHVSIADSNSSNFVVPDSVIPRPSGTHPKESSDLVFNYDSSPFAFWITRRSSPDATPLFDTHTSTALDGFPLVFEDQYLQLTSALPKGANIYGLGEIIASAGIRRDVGIDGDGNPTNGTIQTMWARDAGDPIDQNEYGVHPFYIEQRYDADASSSSSHGVFLASAAGSDILLSTPPGSNVSLIEYRLLGGILDFYFLSGPDPISVAEQYSEIVGTPTWQPYWAFGFHLCRWGYASTNETKEQVAAMRAANVPLEVMWNDIDLYHARRDFTSDPVSFPGDEERAFIEELHENHQRYIAIVDAAVAHTANATDVYDPYTSGAERDVFVKNPDGSEYVGQVWPGYTVFPDWFSEGAAGWWTEALRNWTDGGVTFDGLWLDMNEVSSFCTGSCGSGVDFSTDASSHERRATTPGLGAGEEQDVDVNDPPYTIHNGNGGLSISTIATNATHANGFVEYDTHNMWGTMEAIASHKALLDILPGKRPFIIGRSTFAGAGRWEGHWLGDNYSLWSYMRYAIQGVLQFQMFQVPMVGPDTCGFSDNTTEQLCNRWMQLSAFFPFYRNHNTIGALSQEPYRWESVANASRTAIAIRYALLPYWYSLFANASTRGTPPLRPLAFAFPDQLSLAGNSDQFVIGGDLLVTPVLEENATSVTGVFPSGAVWRDWYTHEVVNVSADGTATLDAPLGHINVHVRDGAAILLHAEPGYTTNETREGPFELLVVQAADGYAQGEAYIDDGISVQPTPSKTVKFAATEGKLTIGPEGDYDIAQKLTRVTILGVPGLASNVTVKVGGQEAPQASVAVDAGLRRIVVDGLELDLNEHLTIAWS</sequence>
<accession>R7S3V3</accession>
<dbReference type="Gene3D" id="2.60.40.1760">
    <property type="entry name" value="glycosyl hydrolase (family 31)"/>
    <property type="match status" value="1"/>
</dbReference>
<feature type="domain" description="Glycoside hydrolase family 31 TIM barrel" evidence="9">
    <location>
        <begin position="322"/>
        <end position="702"/>
    </location>
</feature>
<dbReference type="InterPro" id="IPR048395">
    <property type="entry name" value="Glyco_hydro_31_C"/>
</dbReference>
<protein>
    <submittedName>
        <fullName evidence="11">Uncharacterized protein</fullName>
    </submittedName>
</protein>
<reference evidence="12" key="1">
    <citation type="journal article" date="2012" name="Science">
        <title>The Paleozoic origin of enzymatic lignin decomposition reconstructed from 31 fungal genomes.</title>
        <authorList>
            <person name="Floudas D."/>
            <person name="Binder M."/>
            <person name="Riley R."/>
            <person name="Barry K."/>
            <person name="Blanchette R.A."/>
            <person name="Henrissat B."/>
            <person name="Martinez A.T."/>
            <person name="Otillar R."/>
            <person name="Spatafora J.W."/>
            <person name="Yadav J.S."/>
            <person name="Aerts A."/>
            <person name="Benoit I."/>
            <person name="Boyd A."/>
            <person name="Carlson A."/>
            <person name="Copeland A."/>
            <person name="Coutinho P.M."/>
            <person name="de Vries R.P."/>
            <person name="Ferreira P."/>
            <person name="Findley K."/>
            <person name="Foster B."/>
            <person name="Gaskell J."/>
            <person name="Glotzer D."/>
            <person name="Gorecki P."/>
            <person name="Heitman J."/>
            <person name="Hesse C."/>
            <person name="Hori C."/>
            <person name="Igarashi K."/>
            <person name="Jurgens J.A."/>
            <person name="Kallen N."/>
            <person name="Kersten P."/>
            <person name="Kohler A."/>
            <person name="Kuees U."/>
            <person name="Kumar T.K.A."/>
            <person name="Kuo A."/>
            <person name="LaButti K."/>
            <person name="Larrondo L.F."/>
            <person name="Lindquist E."/>
            <person name="Ling A."/>
            <person name="Lombard V."/>
            <person name="Lucas S."/>
            <person name="Lundell T."/>
            <person name="Martin R."/>
            <person name="McLaughlin D.J."/>
            <person name="Morgenstern I."/>
            <person name="Morin E."/>
            <person name="Murat C."/>
            <person name="Nagy L.G."/>
            <person name="Nolan M."/>
            <person name="Ohm R.A."/>
            <person name="Patyshakuliyeva A."/>
            <person name="Rokas A."/>
            <person name="Ruiz-Duenas F.J."/>
            <person name="Sabat G."/>
            <person name="Salamov A."/>
            <person name="Samejima M."/>
            <person name="Schmutz J."/>
            <person name="Slot J.C."/>
            <person name="St John F."/>
            <person name="Stenlid J."/>
            <person name="Sun H."/>
            <person name="Sun S."/>
            <person name="Syed K."/>
            <person name="Tsang A."/>
            <person name="Wiebenga A."/>
            <person name="Young D."/>
            <person name="Pisabarro A."/>
            <person name="Eastwood D.C."/>
            <person name="Martin F."/>
            <person name="Cullen D."/>
            <person name="Grigoriev I.V."/>
            <person name="Hibbett D.S."/>
        </authorList>
    </citation>
    <scope>NUCLEOTIDE SEQUENCE [LARGE SCALE GENOMIC DNA]</scope>
    <source>
        <strain evidence="12">HHB-11173 SS5</strain>
    </source>
</reference>
<evidence type="ECO:0000256" key="3">
    <source>
        <dbReference type="ARBA" id="ARBA00022801"/>
    </source>
</evidence>
<keyword evidence="4" id="KW-0325">Glycoprotein</keyword>
<dbReference type="PANTHER" id="PTHR22762:SF133">
    <property type="entry name" value="P-TYPE DOMAIN-CONTAINING PROTEIN"/>
    <property type="match status" value="1"/>
</dbReference>
<dbReference type="InterPro" id="IPR030458">
    <property type="entry name" value="Glyco_hydro_31_AS"/>
</dbReference>
<dbReference type="HOGENOM" id="CLU_000631_11_0_1"/>
<organism evidence="11 12">
    <name type="scientific">Punctularia strigosozonata (strain HHB-11173)</name>
    <name type="common">White-rot fungus</name>
    <dbReference type="NCBI Taxonomy" id="741275"/>
    <lineage>
        <taxon>Eukaryota</taxon>
        <taxon>Fungi</taxon>
        <taxon>Dikarya</taxon>
        <taxon>Basidiomycota</taxon>
        <taxon>Agaricomycotina</taxon>
        <taxon>Agaricomycetes</taxon>
        <taxon>Corticiales</taxon>
        <taxon>Punctulariaceae</taxon>
        <taxon>Punctularia</taxon>
    </lineage>
</organism>